<dbReference type="EMBL" id="BAUU01000006">
    <property type="protein sequence ID" value="GAE29766.1"/>
    <property type="molecule type" value="Genomic_DNA"/>
</dbReference>
<reference evidence="1" key="1">
    <citation type="journal article" date="2014" name="Genome Announc.">
        <title>Draft Genome Sequences of Three Alkaliphilic Bacillus Strains, Bacillus wakoensis JCM 9140T, Bacillus akibai JCM 9157T, and Bacillus hemicellulosilyticus JCM 9152T.</title>
        <authorList>
            <person name="Yuki M."/>
            <person name="Oshima K."/>
            <person name="Suda W."/>
            <person name="Oshida Y."/>
            <person name="Kitamura K."/>
            <person name="Iida T."/>
            <person name="Hattori M."/>
            <person name="Ohkuma M."/>
        </authorList>
    </citation>
    <scope>NUCLEOTIDE SEQUENCE [LARGE SCALE GENOMIC DNA]</scope>
    <source>
        <strain evidence="1">JCM 9152</strain>
    </source>
</reference>
<comment type="caution">
    <text evidence="1">The sequence shown here is derived from an EMBL/GenBank/DDBJ whole genome shotgun (WGS) entry which is preliminary data.</text>
</comment>
<dbReference type="RefSeq" id="WP_035341668.1">
    <property type="nucleotide sequence ID" value="NZ_BAUU01000006.1"/>
</dbReference>
<proteinExistence type="predicted"/>
<dbReference type="PANTHER" id="PTHR36433">
    <property type="entry name" value="HYPOTHETICAL CYTOSOLIC PROTEIN"/>
    <property type="match status" value="1"/>
</dbReference>
<evidence type="ECO:0008006" key="3">
    <source>
        <dbReference type="Google" id="ProtNLM"/>
    </source>
</evidence>
<gene>
    <name evidence="1" type="ORF">JCM9152_1147</name>
</gene>
<evidence type="ECO:0000313" key="2">
    <source>
        <dbReference type="Proteomes" id="UP000018895"/>
    </source>
</evidence>
<dbReference type="SUPFAM" id="SSF159121">
    <property type="entry name" value="BC4932-like"/>
    <property type="match status" value="1"/>
</dbReference>
<dbReference type="PANTHER" id="PTHR36433:SF2">
    <property type="entry name" value="YXEA FAMILY PROTEIN"/>
    <property type="match status" value="1"/>
</dbReference>
<organism evidence="1 2">
    <name type="scientific">Halalkalibacter hemicellulosilyticusJCM 9152</name>
    <dbReference type="NCBI Taxonomy" id="1236971"/>
    <lineage>
        <taxon>Bacteria</taxon>
        <taxon>Bacillati</taxon>
        <taxon>Bacillota</taxon>
        <taxon>Bacilli</taxon>
        <taxon>Bacillales</taxon>
        <taxon>Bacillaceae</taxon>
        <taxon>Halalkalibacter</taxon>
    </lineage>
</organism>
<evidence type="ECO:0000313" key="1">
    <source>
        <dbReference type="EMBL" id="GAE29766.1"/>
    </source>
</evidence>
<dbReference type="InterPro" id="IPR006542">
    <property type="entry name" value="DUF1093"/>
</dbReference>
<accession>W4QCI3</accession>
<dbReference type="NCBIfam" id="TIGR01655">
    <property type="entry name" value="yxeA_fam"/>
    <property type="match status" value="1"/>
</dbReference>
<dbReference type="Gene3D" id="2.40.50.480">
    <property type="match status" value="1"/>
</dbReference>
<dbReference type="InterPro" id="IPR036166">
    <property type="entry name" value="YxeA-like_sf"/>
</dbReference>
<dbReference type="STRING" id="1236971.JCM9152_1147"/>
<dbReference type="Pfam" id="PF06486">
    <property type="entry name" value="DUF1093"/>
    <property type="match status" value="1"/>
</dbReference>
<dbReference type="OrthoDB" id="2622687at2"/>
<protein>
    <recommendedName>
        <fullName evidence="3">YxeA family protein</fullName>
    </recommendedName>
</protein>
<keyword evidence="2" id="KW-1185">Reference proteome</keyword>
<name>W4QCI3_9BACI</name>
<dbReference type="AlphaFoldDB" id="W4QCI3"/>
<dbReference type="Proteomes" id="UP000018895">
    <property type="component" value="Unassembled WGS sequence"/>
</dbReference>
<sequence length="105" mass="12360">MKRFLIVLILASIVLLGYAFMREDLDRFNPFMSKEYVYVEINEDPKEDNGRYKYRLTGTNEEGTSKRVTFTTSSILEEGTYVKVLAKGAYTQYWEFVEESEMIKN</sequence>